<evidence type="ECO:0000256" key="1">
    <source>
        <dbReference type="ARBA" id="ARBA00010515"/>
    </source>
</evidence>
<organism evidence="5 6">
    <name type="scientific">Terrabacter aeriphilus</name>
    <dbReference type="NCBI Taxonomy" id="515662"/>
    <lineage>
        <taxon>Bacteria</taxon>
        <taxon>Bacillati</taxon>
        <taxon>Actinomycetota</taxon>
        <taxon>Actinomycetes</taxon>
        <taxon>Micrococcales</taxon>
        <taxon>Intrasporangiaceae</taxon>
        <taxon>Terrabacter</taxon>
    </lineage>
</organism>
<evidence type="ECO:0000256" key="3">
    <source>
        <dbReference type="PROSITE-ProRule" id="PRU10038"/>
    </source>
</evidence>
<dbReference type="Gene3D" id="3.40.50.1820">
    <property type="entry name" value="alpha/beta hydrolase"/>
    <property type="match status" value="1"/>
</dbReference>
<evidence type="ECO:0000259" key="4">
    <source>
        <dbReference type="Pfam" id="PF07859"/>
    </source>
</evidence>
<dbReference type="InterPro" id="IPR029058">
    <property type="entry name" value="AB_hydrolase_fold"/>
</dbReference>
<reference evidence="6" key="1">
    <citation type="journal article" date="2019" name="Int. J. Syst. Evol. Microbiol.">
        <title>The Global Catalogue of Microorganisms (GCM) 10K type strain sequencing project: providing services to taxonomists for standard genome sequencing and annotation.</title>
        <authorList>
            <consortium name="The Broad Institute Genomics Platform"/>
            <consortium name="The Broad Institute Genome Sequencing Center for Infectious Disease"/>
            <person name="Wu L."/>
            <person name="Ma J."/>
        </authorList>
    </citation>
    <scope>NUCLEOTIDE SEQUENCE [LARGE SCALE GENOMIC DNA]</scope>
    <source>
        <strain evidence="6">JCM 17687</strain>
    </source>
</reference>
<proteinExistence type="inferred from homology"/>
<dbReference type="PANTHER" id="PTHR48081:SF8">
    <property type="entry name" value="ALPHA_BETA HYDROLASE FOLD-3 DOMAIN-CONTAINING PROTEIN-RELATED"/>
    <property type="match status" value="1"/>
</dbReference>
<dbReference type="Proteomes" id="UP001500427">
    <property type="component" value="Unassembled WGS sequence"/>
</dbReference>
<keyword evidence="6" id="KW-1185">Reference proteome</keyword>
<comment type="caution">
    <text evidence="5">The sequence shown here is derived from an EMBL/GenBank/DDBJ whole genome shotgun (WGS) entry which is preliminary data.</text>
</comment>
<dbReference type="InterPro" id="IPR013094">
    <property type="entry name" value="AB_hydrolase_3"/>
</dbReference>
<dbReference type="Pfam" id="PF07859">
    <property type="entry name" value="Abhydrolase_3"/>
    <property type="match status" value="1"/>
</dbReference>
<dbReference type="PROSITE" id="PS01174">
    <property type="entry name" value="LIPASE_GDXG_SER"/>
    <property type="match status" value="1"/>
</dbReference>
<feature type="active site" evidence="3">
    <location>
        <position position="181"/>
    </location>
</feature>
<name>A0ABP9JMJ7_9MICO</name>
<feature type="domain" description="Alpha/beta hydrolase fold-3" evidence="4">
    <location>
        <begin position="93"/>
        <end position="312"/>
    </location>
</feature>
<dbReference type="InterPro" id="IPR050300">
    <property type="entry name" value="GDXG_lipolytic_enzyme"/>
</dbReference>
<evidence type="ECO:0000313" key="5">
    <source>
        <dbReference type="EMBL" id="GAA5034654.1"/>
    </source>
</evidence>
<evidence type="ECO:0000256" key="2">
    <source>
        <dbReference type="ARBA" id="ARBA00022801"/>
    </source>
</evidence>
<accession>A0ABP9JMJ7</accession>
<comment type="similarity">
    <text evidence="1">Belongs to the 'GDXG' lipolytic enzyme family.</text>
</comment>
<dbReference type="RefSeq" id="WP_345508865.1">
    <property type="nucleotide sequence ID" value="NZ_BAABIW010000026.1"/>
</dbReference>
<dbReference type="EMBL" id="BAABIW010000026">
    <property type="protein sequence ID" value="GAA5034654.1"/>
    <property type="molecule type" value="Genomic_DNA"/>
</dbReference>
<evidence type="ECO:0000313" key="6">
    <source>
        <dbReference type="Proteomes" id="UP001500427"/>
    </source>
</evidence>
<gene>
    <name evidence="5" type="ORF">GCM10023258_35620</name>
</gene>
<protein>
    <recommendedName>
        <fullName evidence="4">Alpha/beta hydrolase fold-3 domain-containing protein</fullName>
    </recommendedName>
</protein>
<dbReference type="InterPro" id="IPR033140">
    <property type="entry name" value="Lipase_GDXG_put_SER_AS"/>
</dbReference>
<dbReference type="SUPFAM" id="SSF53474">
    <property type="entry name" value="alpha/beta-Hydrolases"/>
    <property type="match status" value="1"/>
</dbReference>
<keyword evidence="2" id="KW-0378">Hydrolase</keyword>
<dbReference type="PANTHER" id="PTHR48081">
    <property type="entry name" value="AB HYDROLASE SUPERFAMILY PROTEIN C4A8.06C"/>
    <property type="match status" value="1"/>
</dbReference>
<sequence>MTVTDSWDMPLRTQLLARALRRSRRPERMETLDEIARSRAWFAPARAPYTWVTGPVPAGVQIGTTSFHARDGHEVGVRTYRPRAAGPGPLPALLWFHGGGWVLGNVRAYDPVCAWIAAHAGVVVLGVDYRLAPEHRAPQAAHDCVDAARWAASGAPAADGSRGADGGSGIRTEGLGLAGDSAGGNLAAVAAHVLRDEGGADVTYTALCYPAVDATMSSASVREHADAPILTRLDMDTFLAHYLGDGADALDAMDPLVSPLHASEFAGLPATLVQTADLDPLRDEGAAYAQVLREHGVTVRHTNYPRAPHGFLSFPGAAHGGRAARAELAAWVADHASGSLQTRPGEVG</sequence>